<gene>
    <name evidence="1" type="ORF">DSM106972_089050</name>
</gene>
<dbReference type="InterPro" id="IPR047771">
    <property type="entry name" value="Radical_SAM_STM4011-like"/>
</dbReference>
<dbReference type="InterPro" id="IPR058240">
    <property type="entry name" value="rSAM_sf"/>
</dbReference>
<evidence type="ECO:0008006" key="3">
    <source>
        <dbReference type="Google" id="ProtNLM"/>
    </source>
</evidence>
<comment type="caution">
    <text evidence="1">The sequence shown here is derived from an EMBL/GenBank/DDBJ whole genome shotgun (WGS) entry which is preliminary data.</text>
</comment>
<dbReference type="AlphaFoldDB" id="A0A3S1AN26"/>
<dbReference type="RefSeq" id="WP_127086878.1">
    <property type="nucleotide sequence ID" value="NZ_RSCL01000039.1"/>
</dbReference>
<reference evidence="1" key="2">
    <citation type="journal article" date="2019" name="Genome Biol. Evol.">
        <title>Day and night: Metabolic profiles and evolutionary relationships of six axenic non-marine cyanobacteria.</title>
        <authorList>
            <person name="Will S.E."/>
            <person name="Henke P."/>
            <person name="Boedeker C."/>
            <person name="Huang S."/>
            <person name="Brinkmann H."/>
            <person name="Rohde M."/>
            <person name="Jarek M."/>
            <person name="Friedl T."/>
            <person name="Seufert S."/>
            <person name="Schumacher M."/>
            <person name="Overmann J."/>
            <person name="Neumann-Schaal M."/>
            <person name="Petersen J."/>
        </authorList>
    </citation>
    <scope>NUCLEOTIDE SEQUENCE [LARGE SCALE GENOMIC DNA]</scope>
    <source>
        <strain evidence="1">PCC 7102</strain>
    </source>
</reference>
<keyword evidence="2" id="KW-1185">Reference proteome</keyword>
<protein>
    <recommendedName>
        <fullName evidence="3">Radical SAM protein</fullName>
    </recommendedName>
</protein>
<dbReference type="Gene3D" id="3.20.20.70">
    <property type="entry name" value="Aldolase class I"/>
    <property type="match status" value="1"/>
</dbReference>
<evidence type="ECO:0000313" key="1">
    <source>
        <dbReference type="EMBL" id="RUS95892.1"/>
    </source>
</evidence>
<reference evidence="1" key="1">
    <citation type="submission" date="2018-12" db="EMBL/GenBank/DDBJ databases">
        <authorList>
            <person name="Will S."/>
            <person name="Neumann-Schaal M."/>
            <person name="Henke P."/>
        </authorList>
    </citation>
    <scope>NUCLEOTIDE SEQUENCE</scope>
    <source>
        <strain evidence="1">PCC 7102</strain>
    </source>
</reference>
<dbReference type="EMBL" id="RSCL01000039">
    <property type="protein sequence ID" value="RUS95892.1"/>
    <property type="molecule type" value="Genomic_DNA"/>
</dbReference>
<dbReference type="InterPro" id="IPR013785">
    <property type="entry name" value="Aldolase_TIM"/>
</dbReference>
<dbReference type="Proteomes" id="UP000271624">
    <property type="component" value="Unassembled WGS sequence"/>
</dbReference>
<dbReference type="OrthoDB" id="9780503at2"/>
<name>A0A3S1AN26_9CYAN</name>
<dbReference type="SUPFAM" id="SSF102114">
    <property type="entry name" value="Radical SAM enzymes"/>
    <property type="match status" value="1"/>
</dbReference>
<sequence length="298" mass="34305">MHLNILYRGSLVSCNYGCEYCPFAKRQQTAAELASDKQDLERFVNWVSQHPQHEFSILFTPWGEALIHRCYQQALVRLTQMPHVNKAAIQTNLSCNLDWVEESNKDKLALWATFHPEWVERDSYVAKCLELDKLGAHFSAGVVGFPQFKHEIAALRQDLPEHVYLWINAVKAELPNLSQEDREFFKSIDPLYELNTQHYPSFGRSCRAGKSAISVDGQGTMRRCHFIKAPIGNIYDTNWENYLVDRTCTNQTCHCHIGYVHLEYLELDKVFGSGILERIPQKLFPFSPLIKGGRGDQL</sequence>
<organism evidence="1 2">
    <name type="scientific">Dulcicalothrix desertica PCC 7102</name>
    <dbReference type="NCBI Taxonomy" id="232991"/>
    <lineage>
        <taxon>Bacteria</taxon>
        <taxon>Bacillati</taxon>
        <taxon>Cyanobacteriota</taxon>
        <taxon>Cyanophyceae</taxon>
        <taxon>Nostocales</taxon>
        <taxon>Calotrichaceae</taxon>
        <taxon>Dulcicalothrix</taxon>
    </lineage>
</organism>
<accession>A0A3S1AN26</accession>
<dbReference type="NCBIfam" id="NF038073">
    <property type="entry name" value="rSAM_STM4011"/>
    <property type="match status" value="1"/>
</dbReference>
<proteinExistence type="predicted"/>
<evidence type="ECO:0000313" key="2">
    <source>
        <dbReference type="Proteomes" id="UP000271624"/>
    </source>
</evidence>